<organism evidence="3 4">
    <name type="scientific">Magallana gigas</name>
    <name type="common">Pacific oyster</name>
    <name type="synonym">Crassostrea gigas</name>
    <dbReference type="NCBI Taxonomy" id="29159"/>
    <lineage>
        <taxon>Eukaryota</taxon>
        <taxon>Metazoa</taxon>
        <taxon>Spiralia</taxon>
        <taxon>Lophotrochozoa</taxon>
        <taxon>Mollusca</taxon>
        <taxon>Bivalvia</taxon>
        <taxon>Autobranchia</taxon>
        <taxon>Pteriomorphia</taxon>
        <taxon>Ostreida</taxon>
        <taxon>Ostreoidea</taxon>
        <taxon>Ostreidae</taxon>
        <taxon>Magallana</taxon>
    </lineage>
</organism>
<feature type="transmembrane region" description="Helical" evidence="2">
    <location>
        <begin position="61"/>
        <end position="80"/>
    </location>
</feature>
<dbReference type="Proteomes" id="UP000005408">
    <property type="component" value="Unassembled WGS sequence"/>
</dbReference>
<evidence type="ECO:0000313" key="3">
    <source>
        <dbReference type="EnsemblMetazoa" id="G16000.4:cds"/>
    </source>
</evidence>
<name>A0A8W8IV73_MAGGI</name>
<protein>
    <submittedName>
        <fullName evidence="3">Uncharacterized protein</fullName>
    </submittedName>
</protein>
<reference evidence="3" key="1">
    <citation type="submission" date="2022-08" db="UniProtKB">
        <authorList>
            <consortium name="EnsemblMetazoa"/>
        </authorList>
    </citation>
    <scope>IDENTIFICATION</scope>
    <source>
        <strain evidence="3">05x7-T-G4-1.051#20</strain>
    </source>
</reference>
<dbReference type="AlphaFoldDB" id="A0A8W8IV73"/>
<keyword evidence="2" id="KW-0472">Membrane</keyword>
<evidence type="ECO:0000313" key="4">
    <source>
        <dbReference type="Proteomes" id="UP000005408"/>
    </source>
</evidence>
<keyword evidence="4" id="KW-1185">Reference proteome</keyword>
<keyword evidence="2" id="KW-1133">Transmembrane helix</keyword>
<feature type="compositionally biased region" description="Basic residues" evidence="1">
    <location>
        <begin position="287"/>
        <end position="297"/>
    </location>
</feature>
<keyword evidence="2" id="KW-0812">Transmembrane</keyword>
<evidence type="ECO:0000256" key="2">
    <source>
        <dbReference type="SAM" id="Phobius"/>
    </source>
</evidence>
<proteinExistence type="predicted"/>
<sequence>MTNRLYESPGFTNTWSIVIKLPANPELPLDKTKTRRFSGYRRTIRERRFLKFAKRFKTMDGFYFVVTFIGVFLCCEGRYFRPFPISSEPQSVFDAVERNTDLQYSDQAHGVTALRDVDLRSCYITNYDPEWSLDQDGKIAVMETVSPIIMRDEALFSQFIRRVGPIVGKLCRTSKVYVVRPTEISTDTDESSIFAAPPPPGQPVPHKIYFDSGEHVRPRPFRIPTKKPEFQEHFKEHEEFGVPTKKPEFSASGHGAHGQHAFPVQAGGSEHRPFLVPQPLHQGIPQLKHHGHGHFRKRSDNSQEVAVPVPMRQETPHLRQP</sequence>
<accession>A0A8W8IV73</accession>
<evidence type="ECO:0000256" key="1">
    <source>
        <dbReference type="SAM" id="MobiDB-lite"/>
    </source>
</evidence>
<dbReference type="EnsemblMetazoa" id="G16000.4">
    <property type="protein sequence ID" value="G16000.4:cds"/>
    <property type="gene ID" value="G16000"/>
</dbReference>
<feature type="region of interest" description="Disordered" evidence="1">
    <location>
        <begin position="246"/>
        <end position="321"/>
    </location>
</feature>